<proteinExistence type="predicted"/>
<keyword evidence="2" id="KW-0418">Kinase</keyword>
<dbReference type="AlphaFoldDB" id="A0A1H8BK26"/>
<dbReference type="PANTHER" id="PTHR22603:SF66">
    <property type="entry name" value="ETHANOLAMINE KINASE"/>
    <property type="match status" value="1"/>
</dbReference>
<dbReference type="InterPro" id="IPR011009">
    <property type="entry name" value="Kinase-like_dom_sf"/>
</dbReference>
<gene>
    <name evidence="2" type="ORF">SAMN04488103_102204</name>
</gene>
<dbReference type="SUPFAM" id="SSF56112">
    <property type="entry name" value="Protein kinase-like (PK-like)"/>
    <property type="match status" value="1"/>
</dbReference>
<sequence>MGDRQHAALARAMALPCWVAPHGARLLGGGKTNHNVLIEDAGRHFVVRLGHDIPEHGVMRFNELAISRAAHAAGLAPAVHYAAPGVMVLEYLDASPLEPADVRAHLAPLAALLRQMHGEVPQHLRGPILTFWVFHVIRDYGHTLAARQSPHLPLLPGLLAQAAGLEAMVGPVTLTLGHNDLLPANILTDGSRFWLIDWEYGGFNSPLFDLGGLASNAGFSAEEERALLTHYFGTPPAPALWRSYQAMKCASLLRETLWSMVSELTSAIAFDYATYTADNLAAYRAAHQDLQSL</sequence>
<dbReference type="PANTHER" id="PTHR22603">
    <property type="entry name" value="CHOLINE/ETHANOALAMINE KINASE"/>
    <property type="match status" value="1"/>
</dbReference>
<dbReference type="GO" id="GO:0005737">
    <property type="term" value="C:cytoplasm"/>
    <property type="evidence" value="ECO:0007669"/>
    <property type="project" value="TreeGrafter"/>
</dbReference>
<dbReference type="GO" id="GO:0006646">
    <property type="term" value="P:phosphatidylethanolamine biosynthetic process"/>
    <property type="evidence" value="ECO:0007669"/>
    <property type="project" value="TreeGrafter"/>
</dbReference>
<name>A0A1H8BK26_9RHOB</name>
<dbReference type="Gene3D" id="3.90.1200.10">
    <property type="match status" value="1"/>
</dbReference>
<dbReference type="Gene3D" id="3.30.200.20">
    <property type="entry name" value="Phosphorylase Kinase, domain 1"/>
    <property type="match status" value="1"/>
</dbReference>
<dbReference type="Proteomes" id="UP000198761">
    <property type="component" value="Unassembled WGS sequence"/>
</dbReference>
<dbReference type="GO" id="GO:0004305">
    <property type="term" value="F:ethanolamine kinase activity"/>
    <property type="evidence" value="ECO:0007669"/>
    <property type="project" value="TreeGrafter"/>
</dbReference>
<dbReference type="Pfam" id="PF01636">
    <property type="entry name" value="APH"/>
    <property type="match status" value="1"/>
</dbReference>
<keyword evidence="2" id="KW-0808">Transferase</keyword>
<dbReference type="RefSeq" id="WP_091297791.1">
    <property type="nucleotide sequence ID" value="NZ_FOCE01000002.1"/>
</dbReference>
<reference evidence="2 3" key="1">
    <citation type="submission" date="2016-10" db="EMBL/GenBank/DDBJ databases">
        <authorList>
            <person name="de Groot N.N."/>
        </authorList>
    </citation>
    <scope>NUCLEOTIDE SEQUENCE [LARGE SCALE GENOMIC DNA]</scope>
    <source>
        <strain evidence="2 3">DSM 3857</strain>
    </source>
</reference>
<accession>A0A1H8BK26</accession>
<organism evidence="2 3">
    <name type="scientific">Gemmobacter aquatilis</name>
    <dbReference type="NCBI Taxonomy" id="933059"/>
    <lineage>
        <taxon>Bacteria</taxon>
        <taxon>Pseudomonadati</taxon>
        <taxon>Pseudomonadota</taxon>
        <taxon>Alphaproteobacteria</taxon>
        <taxon>Rhodobacterales</taxon>
        <taxon>Paracoccaceae</taxon>
        <taxon>Gemmobacter</taxon>
    </lineage>
</organism>
<evidence type="ECO:0000313" key="2">
    <source>
        <dbReference type="EMBL" id="SEM83240.1"/>
    </source>
</evidence>
<evidence type="ECO:0000313" key="3">
    <source>
        <dbReference type="Proteomes" id="UP000198761"/>
    </source>
</evidence>
<dbReference type="CDD" id="cd05151">
    <property type="entry name" value="ChoK-like"/>
    <property type="match status" value="1"/>
</dbReference>
<dbReference type="InterPro" id="IPR002575">
    <property type="entry name" value="Aminoglycoside_PTrfase"/>
</dbReference>
<protein>
    <submittedName>
        <fullName evidence="2">Thiamine kinase</fullName>
    </submittedName>
</protein>
<evidence type="ECO:0000259" key="1">
    <source>
        <dbReference type="Pfam" id="PF01636"/>
    </source>
</evidence>
<dbReference type="STRING" id="933059.SAMN04488103_102204"/>
<dbReference type="OrthoDB" id="179763at2"/>
<keyword evidence="3" id="KW-1185">Reference proteome</keyword>
<feature type="domain" description="Aminoglycoside phosphotransferase" evidence="1">
    <location>
        <begin position="25"/>
        <end position="239"/>
    </location>
</feature>
<dbReference type="EMBL" id="FOCE01000002">
    <property type="protein sequence ID" value="SEM83240.1"/>
    <property type="molecule type" value="Genomic_DNA"/>
</dbReference>